<comment type="caution">
    <text evidence="2">The sequence shown here is derived from an EMBL/GenBank/DDBJ whole genome shotgun (WGS) entry which is preliminary data.</text>
</comment>
<dbReference type="InterPro" id="IPR011010">
    <property type="entry name" value="DNA_brk_join_enz"/>
</dbReference>
<organism evidence="2 3">
    <name type="scientific">Solemya pervernicosa gill symbiont</name>
    <dbReference type="NCBI Taxonomy" id="642797"/>
    <lineage>
        <taxon>Bacteria</taxon>
        <taxon>Pseudomonadati</taxon>
        <taxon>Pseudomonadota</taxon>
        <taxon>Gammaproteobacteria</taxon>
        <taxon>sulfur-oxidizing symbionts</taxon>
    </lineage>
</organism>
<gene>
    <name evidence="2" type="ORF">BOW53_08065</name>
</gene>
<reference evidence="2 3" key="1">
    <citation type="submission" date="2016-11" db="EMBL/GenBank/DDBJ databases">
        <title>Mixed transmission modes and dynamic genome evolution in an obligate animal-bacterial symbiosis.</title>
        <authorList>
            <person name="Russell S.L."/>
            <person name="Corbett-Detig R.B."/>
            <person name="Cavanaugh C.M."/>
        </authorList>
    </citation>
    <scope>NUCLEOTIDE SEQUENCE [LARGE SCALE GENOMIC DNA]</scope>
    <source>
        <strain evidence="2">Sveles-Q1</strain>
    </source>
</reference>
<dbReference type="AlphaFoldDB" id="A0A1T2L5F5"/>
<accession>A0A1T2L5F5</accession>
<protein>
    <recommendedName>
        <fullName evidence="4">Core-binding (CB) domain-containing protein</fullName>
    </recommendedName>
</protein>
<dbReference type="OrthoDB" id="8823540at2"/>
<dbReference type="RefSeq" id="WP_078483578.1">
    <property type="nucleotide sequence ID" value="NZ_MPRL01000027.1"/>
</dbReference>
<dbReference type="SUPFAM" id="SSF56349">
    <property type="entry name" value="DNA breaking-rejoining enzymes"/>
    <property type="match status" value="1"/>
</dbReference>
<keyword evidence="1" id="KW-0233">DNA recombination</keyword>
<dbReference type="GO" id="GO:0015074">
    <property type="term" value="P:DNA integration"/>
    <property type="evidence" value="ECO:0007669"/>
    <property type="project" value="InterPro"/>
</dbReference>
<name>A0A1T2L5F5_9GAMM</name>
<evidence type="ECO:0000313" key="2">
    <source>
        <dbReference type="EMBL" id="OOZ40319.1"/>
    </source>
</evidence>
<sequence length="395" mass="45573">MDGEEDQKKSSWRLKNISVAKNLFANVSSIASHQTVEQPLIGAISGECFYTYCELKSIEDANTVFNMPFLLTSEGLPWNEANHYLCYLVEHKHQMERPTEDVRRKASQLLRYKLFTEAEGIDWLDFTKRRPSQRPTYRYFHHLAESEGLKPAVVNQYTSTVYNFYKHITRHWPDYGIDLERIDSIKTVRVYYQHSTGTGSKDVEVRSQTKSVPRRGNDPIGFVRDDGELLRPLTLDQFAELKSIINGDDWSPVERLIVLVALMTGARKKTVLTIRLKHIRALLKNGPERDGTYKLFAGPGTLINTKNSKHYTLYIPSQLVNELATYADCKRAQELRSKFKEEYKTAYPDLPEINDEDLYLFISNQGNCYYMGKDDPRYPLTLTAMDSEAKAVSPR</sequence>
<dbReference type="GO" id="GO:0006310">
    <property type="term" value="P:DNA recombination"/>
    <property type="evidence" value="ECO:0007669"/>
    <property type="project" value="UniProtKB-KW"/>
</dbReference>
<evidence type="ECO:0000313" key="3">
    <source>
        <dbReference type="Proteomes" id="UP000191110"/>
    </source>
</evidence>
<dbReference type="Proteomes" id="UP000191110">
    <property type="component" value="Unassembled WGS sequence"/>
</dbReference>
<dbReference type="InterPro" id="IPR013762">
    <property type="entry name" value="Integrase-like_cat_sf"/>
</dbReference>
<dbReference type="EMBL" id="MPRL01000027">
    <property type="protein sequence ID" value="OOZ40319.1"/>
    <property type="molecule type" value="Genomic_DNA"/>
</dbReference>
<dbReference type="Gene3D" id="1.10.443.10">
    <property type="entry name" value="Intergrase catalytic core"/>
    <property type="match status" value="1"/>
</dbReference>
<keyword evidence="3" id="KW-1185">Reference proteome</keyword>
<dbReference type="GO" id="GO:0003677">
    <property type="term" value="F:DNA binding"/>
    <property type="evidence" value="ECO:0007669"/>
    <property type="project" value="InterPro"/>
</dbReference>
<evidence type="ECO:0008006" key="4">
    <source>
        <dbReference type="Google" id="ProtNLM"/>
    </source>
</evidence>
<evidence type="ECO:0000256" key="1">
    <source>
        <dbReference type="ARBA" id="ARBA00023172"/>
    </source>
</evidence>
<proteinExistence type="predicted"/>